<evidence type="ECO:0000313" key="4">
    <source>
        <dbReference type="WBParaSite" id="ALUE_0000588901-mRNA-1"/>
    </source>
</evidence>
<keyword evidence="2" id="KW-0812">Transmembrane</keyword>
<dbReference type="Proteomes" id="UP000036681">
    <property type="component" value="Unplaced"/>
</dbReference>
<reference evidence="4" key="1">
    <citation type="submission" date="2017-02" db="UniProtKB">
        <authorList>
            <consortium name="WormBaseParasite"/>
        </authorList>
    </citation>
    <scope>IDENTIFICATION</scope>
</reference>
<dbReference type="InterPro" id="IPR051843">
    <property type="entry name" value="CPA1_transporter"/>
</dbReference>
<accession>A0A0M3HTD3</accession>
<keyword evidence="2" id="KW-1133">Transmembrane helix</keyword>
<dbReference type="AlphaFoldDB" id="A0A0M3HTD3"/>
<comment type="similarity">
    <text evidence="1">Belongs to the monovalent cation:proton antiporter 1 (CPA1) transporter (TC 2.A.36) family.</text>
</comment>
<proteinExistence type="inferred from homology"/>
<feature type="transmembrane region" description="Helical" evidence="2">
    <location>
        <begin position="82"/>
        <end position="108"/>
    </location>
</feature>
<dbReference type="PANTHER" id="PTHR31102:SF1">
    <property type="entry name" value="CATION_H+ EXCHANGER DOMAIN-CONTAINING PROTEIN"/>
    <property type="match status" value="1"/>
</dbReference>
<organism evidence="3 4">
    <name type="scientific">Ascaris lumbricoides</name>
    <name type="common">Giant roundworm</name>
    <dbReference type="NCBI Taxonomy" id="6252"/>
    <lineage>
        <taxon>Eukaryota</taxon>
        <taxon>Metazoa</taxon>
        <taxon>Ecdysozoa</taxon>
        <taxon>Nematoda</taxon>
        <taxon>Chromadorea</taxon>
        <taxon>Rhabditida</taxon>
        <taxon>Spirurina</taxon>
        <taxon>Ascaridomorpha</taxon>
        <taxon>Ascaridoidea</taxon>
        <taxon>Ascarididae</taxon>
        <taxon>Ascaris</taxon>
    </lineage>
</organism>
<evidence type="ECO:0000256" key="2">
    <source>
        <dbReference type="SAM" id="Phobius"/>
    </source>
</evidence>
<protein>
    <submittedName>
        <fullName evidence="4">Na_H_Exchanger domain-containing protein</fullName>
    </submittedName>
</protein>
<name>A0A0M3HTD3_ASCLU</name>
<keyword evidence="3" id="KW-1185">Reference proteome</keyword>
<dbReference type="GO" id="GO:0098662">
    <property type="term" value="P:inorganic cation transmembrane transport"/>
    <property type="evidence" value="ECO:0007669"/>
    <property type="project" value="TreeGrafter"/>
</dbReference>
<dbReference type="WBParaSite" id="ALUE_0000588901-mRNA-1">
    <property type="protein sequence ID" value="ALUE_0000588901-mRNA-1"/>
    <property type="gene ID" value="ALUE_0000588901"/>
</dbReference>
<sequence>MQTAVSESYNKKFDHAFHCLCRWFVLGVLLVGIAFKNIPFLSGLLLLDKGISDVLRKAAFSIILIRAAMDFDTGLFRKANCLILRLGIISTLCEIIAIIVAAHFIFCIDVRMAILFG</sequence>
<keyword evidence="2" id="KW-0472">Membrane</keyword>
<feature type="transmembrane region" description="Helical" evidence="2">
    <location>
        <begin position="23"/>
        <end position="46"/>
    </location>
</feature>
<evidence type="ECO:0000313" key="3">
    <source>
        <dbReference type="Proteomes" id="UP000036681"/>
    </source>
</evidence>
<evidence type="ECO:0000256" key="1">
    <source>
        <dbReference type="ARBA" id="ARBA00007367"/>
    </source>
</evidence>
<dbReference type="PANTHER" id="PTHR31102">
    <property type="match status" value="1"/>
</dbReference>